<dbReference type="EMBL" id="PIQA01000014">
    <property type="protein sequence ID" value="RUO60702.1"/>
    <property type="molecule type" value="Genomic_DNA"/>
</dbReference>
<dbReference type="PANTHER" id="PTHR39327:SF1">
    <property type="entry name" value="BLR5470 PROTEIN"/>
    <property type="match status" value="1"/>
</dbReference>
<sequence>MRFVYFCVIISCLFIPLWLRAGNVWLIDKDAFYQSVIRHSTQDASQTAQQWLTLIDELKSNPVTDAKTSQVHAIKKMNRFIHSNVSYQTDQQLYGTEDYWASVAETFSQGYGDCEDFAIAQYTTLRSIGIDDAKLRLIYVRARIGGPQSSITQAHMVLGYYHTPNEEPLIIDSLIEEVLPASERPDLTPVFSFNASGLWAGSSSKKAKSNPLDRLSRWRDVLSRIEQEGIFWRKN</sequence>
<dbReference type="Proteomes" id="UP000288361">
    <property type="component" value="Unassembled WGS sequence"/>
</dbReference>
<accession>A0A432YIC6</accession>
<dbReference type="Gene3D" id="3.10.620.30">
    <property type="match status" value="1"/>
</dbReference>
<dbReference type="SUPFAM" id="SSF54001">
    <property type="entry name" value="Cysteine proteinases"/>
    <property type="match status" value="1"/>
</dbReference>
<gene>
    <name evidence="1" type="ORF">CWI73_11665</name>
</gene>
<evidence type="ECO:0000313" key="2">
    <source>
        <dbReference type="Proteomes" id="UP000288361"/>
    </source>
</evidence>
<reference evidence="1 2" key="1">
    <citation type="journal article" date="2011" name="Front. Microbiol.">
        <title>Genomic signatures of strain selection and enhancement in Bacillus atrophaeus var. globigii, a historical biowarfare simulant.</title>
        <authorList>
            <person name="Gibbons H.S."/>
            <person name="Broomall S.M."/>
            <person name="McNew L.A."/>
            <person name="Daligault H."/>
            <person name="Chapman C."/>
            <person name="Bruce D."/>
            <person name="Karavis M."/>
            <person name="Krepps M."/>
            <person name="McGregor P.A."/>
            <person name="Hong C."/>
            <person name="Park K.H."/>
            <person name="Akmal A."/>
            <person name="Feldman A."/>
            <person name="Lin J.S."/>
            <person name="Chang W.E."/>
            <person name="Higgs B.W."/>
            <person name="Demirev P."/>
            <person name="Lindquist J."/>
            <person name="Liem A."/>
            <person name="Fochler E."/>
            <person name="Read T.D."/>
            <person name="Tapia R."/>
            <person name="Johnson S."/>
            <person name="Bishop-Lilly K.A."/>
            <person name="Detter C."/>
            <person name="Han C."/>
            <person name="Sozhamannan S."/>
            <person name="Rosenzweig C.N."/>
            <person name="Skowronski E.W."/>
        </authorList>
    </citation>
    <scope>NUCLEOTIDE SEQUENCE [LARGE SCALE GENOMIC DNA]</scope>
    <source>
        <strain evidence="1 2">TPS4-2</strain>
    </source>
</reference>
<comment type="caution">
    <text evidence="1">The sequence shown here is derived from an EMBL/GenBank/DDBJ whole genome shotgun (WGS) entry which is preliminary data.</text>
</comment>
<name>A0A432YIC6_9GAMM</name>
<evidence type="ECO:0000313" key="1">
    <source>
        <dbReference type="EMBL" id="RUO60702.1"/>
    </source>
</evidence>
<proteinExistence type="predicted"/>
<dbReference type="InterPro" id="IPR038765">
    <property type="entry name" value="Papain-like_cys_pep_sf"/>
</dbReference>
<protein>
    <submittedName>
        <fullName evidence="1">Transglutaminase</fullName>
    </submittedName>
</protein>
<organism evidence="1 2">
    <name type="scientific">Idiomarina piscisalsi</name>
    <dbReference type="NCBI Taxonomy" id="1096243"/>
    <lineage>
        <taxon>Bacteria</taxon>
        <taxon>Pseudomonadati</taxon>
        <taxon>Pseudomonadota</taxon>
        <taxon>Gammaproteobacteria</taxon>
        <taxon>Alteromonadales</taxon>
        <taxon>Idiomarinaceae</taxon>
        <taxon>Idiomarina</taxon>
    </lineage>
</organism>
<dbReference type="InterPro" id="IPR010319">
    <property type="entry name" value="Transglutaminase-like_Cys_pept"/>
</dbReference>
<dbReference type="PANTHER" id="PTHR39327">
    <property type="match status" value="1"/>
</dbReference>
<dbReference type="Pfam" id="PF06035">
    <property type="entry name" value="Peptidase_C93"/>
    <property type="match status" value="1"/>
</dbReference>
<dbReference type="AlphaFoldDB" id="A0A432YIC6"/>
<dbReference type="RefSeq" id="WP_126752940.1">
    <property type="nucleotide sequence ID" value="NZ_JBHUMT010000012.1"/>
</dbReference>